<proteinExistence type="predicted"/>
<reference evidence="1 2" key="1">
    <citation type="submission" date="2022-05" db="EMBL/GenBank/DDBJ databases">
        <title>Genome Sequencing of Bee-Associated Microbes.</title>
        <authorList>
            <person name="Dunlap C."/>
        </authorList>
    </citation>
    <scope>NUCLEOTIDE SEQUENCE [LARGE SCALE GENOMIC DNA]</scope>
    <source>
        <strain evidence="1 2">NRRL B-04010</strain>
    </source>
</reference>
<dbReference type="Pfam" id="PF05489">
    <property type="entry name" value="Phage_tail_X"/>
    <property type="match status" value="1"/>
</dbReference>
<accession>A0ABT4H7G9</accession>
<evidence type="ECO:0000313" key="1">
    <source>
        <dbReference type="EMBL" id="MCY9764928.1"/>
    </source>
</evidence>
<dbReference type="InterPro" id="IPR008861">
    <property type="entry name" value="GpX-like"/>
</dbReference>
<dbReference type="Proteomes" id="UP001527181">
    <property type="component" value="Unassembled WGS sequence"/>
</dbReference>
<comment type="caution">
    <text evidence="1">The sequence shown here is derived from an EMBL/GenBank/DDBJ whole genome shotgun (WGS) entry which is preliminary data.</text>
</comment>
<gene>
    <name evidence="1" type="ORF">M5X12_31005</name>
</gene>
<dbReference type="RefSeq" id="WP_268600851.1">
    <property type="nucleotide sequence ID" value="NZ_JAKOBS010000035.1"/>
</dbReference>
<sequence>MGQYRTIQGETWDGIAFKQYANEKLFPLLMQANPKHIHTVIFDAGVLLHIPDPPEEISDDLPPWKRDDT</sequence>
<dbReference type="EMBL" id="JAMDNP010000135">
    <property type="protein sequence ID" value="MCY9764928.1"/>
    <property type="molecule type" value="Genomic_DNA"/>
</dbReference>
<evidence type="ECO:0000313" key="2">
    <source>
        <dbReference type="Proteomes" id="UP001527181"/>
    </source>
</evidence>
<organism evidence="1 2">
    <name type="scientific">Paenibacillus alvei</name>
    <name type="common">Bacillus alvei</name>
    <dbReference type="NCBI Taxonomy" id="44250"/>
    <lineage>
        <taxon>Bacteria</taxon>
        <taxon>Bacillati</taxon>
        <taxon>Bacillota</taxon>
        <taxon>Bacilli</taxon>
        <taxon>Bacillales</taxon>
        <taxon>Paenibacillaceae</taxon>
        <taxon>Paenibacillus</taxon>
    </lineage>
</organism>
<keyword evidence="2" id="KW-1185">Reference proteome</keyword>
<protein>
    <submittedName>
        <fullName evidence="1">Tail protein X</fullName>
    </submittedName>
</protein>
<name>A0ABT4H7G9_PAEAL</name>